<dbReference type="InterPro" id="IPR010359">
    <property type="entry name" value="IrrE_HExxH"/>
</dbReference>
<evidence type="ECO:0000313" key="2">
    <source>
        <dbReference type="EMBL" id="HJE96358.1"/>
    </source>
</evidence>
<proteinExistence type="predicted"/>
<sequence>MSIKSDVGDLVKQYKTIDPFILISRLGIGYLETPFDMETLGVTVTSDNHSTITLNQNILTFQKPFIAAHELGHVIEHKGESTTFFREQCFGCNIPRIEAEANKFAFNLLLFELNDNEVEYNKYDIVRQLEFPDSMASYI</sequence>
<dbReference type="Gene3D" id="1.10.10.2910">
    <property type="match status" value="1"/>
</dbReference>
<dbReference type="EMBL" id="DYXG01000018">
    <property type="protein sequence ID" value="HJE96358.1"/>
    <property type="molecule type" value="Genomic_DNA"/>
</dbReference>
<evidence type="ECO:0000259" key="1">
    <source>
        <dbReference type="Pfam" id="PF06114"/>
    </source>
</evidence>
<name>A0A921F8H9_9LACO</name>
<feature type="domain" description="IrrE N-terminal-like" evidence="1">
    <location>
        <begin position="25"/>
        <end position="110"/>
    </location>
</feature>
<accession>A0A921F8H9</accession>
<organism evidence="2 3">
    <name type="scientific">Ligilactobacillus acidipiscis</name>
    <dbReference type="NCBI Taxonomy" id="89059"/>
    <lineage>
        <taxon>Bacteria</taxon>
        <taxon>Bacillati</taxon>
        <taxon>Bacillota</taxon>
        <taxon>Bacilli</taxon>
        <taxon>Lactobacillales</taxon>
        <taxon>Lactobacillaceae</taxon>
        <taxon>Ligilactobacillus</taxon>
    </lineage>
</organism>
<comment type="caution">
    <text evidence="2">The sequence shown here is derived from an EMBL/GenBank/DDBJ whole genome shotgun (WGS) entry which is preliminary data.</text>
</comment>
<dbReference type="AlphaFoldDB" id="A0A921F8H9"/>
<gene>
    <name evidence="2" type="ORF">K8V00_01940</name>
</gene>
<dbReference type="Pfam" id="PF06114">
    <property type="entry name" value="Peptidase_M78"/>
    <property type="match status" value="1"/>
</dbReference>
<reference evidence="2" key="1">
    <citation type="journal article" date="2021" name="PeerJ">
        <title>Extensive microbial diversity within the chicken gut microbiome revealed by metagenomics and culture.</title>
        <authorList>
            <person name="Gilroy R."/>
            <person name="Ravi A."/>
            <person name="Getino M."/>
            <person name="Pursley I."/>
            <person name="Horton D.L."/>
            <person name="Alikhan N.F."/>
            <person name="Baker D."/>
            <person name="Gharbi K."/>
            <person name="Hall N."/>
            <person name="Watson M."/>
            <person name="Adriaenssens E.M."/>
            <person name="Foster-Nyarko E."/>
            <person name="Jarju S."/>
            <person name="Secka A."/>
            <person name="Antonio M."/>
            <person name="Oren A."/>
            <person name="Chaudhuri R.R."/>
            <person name="La Ragione R."/>
            <person name="Hildebrand F."/>
            <person name="Pallen M.J."/>
        </authorList>
    </citation>
    <scope>NUCLEOTIDE SEQUENCE</scope>
    <source>
        <strain evidence="2">CHK174-6876</strain>
    </source>
</reference>
<evidence type="ECO:0000313" key="3">
    <source>
        <dbReference type="Proteomes" id="UP000707535"/>
    </source>
</evidence>
<dbReference type="Proteomes" id="UP000707535">
    <property type="component" value="Unassembled WGS sequence"/>
</dbReference>
<protein>
    <submittedName>
        <fullName evidence="2">ImmA/IrrE family metallo-endopeptidase</fullName>
    </submittedName>
</protein>
<reference evidence="2" key="2">
    <citation type="submission" date="2021-09" db="EMBL/GenBank/DDBJ databases">
        <authorList>
            <person name="Gilroy R."/>
        </authorList>
    </citation>
    <scope>NUCLEOTIDE SEQUENCE</scope>
    <source>
        <strain evidence="2">CHK174-6876</strain>
    </source>
</reference>